<feature type="non-terminal residue" evidence="1">
    <location>
        <position position="167"/>
    </location>
</feature>
<protein>
    <recommendedName>
        <fullName evidence="3">Bacterial spore germination immunoglobulin-like domain-containing protein</fullName>
    </recommendedName>
</protein>
<sequence length="167" mass="18828">MRKLFFFLIAVAILIWIFVSRSSVDQGSWLCQGGEWVRQGNPTEAKPLEPCEAEKTGKDNNQPITNFMECLEAGNAVMESYPRQCRAGGEVFVEHVGNELDKLNLIRLNYPRPNQGISSPLVVKGEARGMWYFEADFPVFLVNWDGLIIAQGIAQAQGDWMTEEFVP</sequence>
<dbReference type="AlphaFoldDB" id="A0A2M6WCC9"/>
<evidence type="ECO:0000313" key="1">
    <source>
        <dbReference type="EMBL" id="PIT90436.1"/>
    </source>
</evidence>
<comment type="caution">
    <text evidence="1">The sequence shown here is derived from an EMBL/GenBank/DDBJ whole genome shotgun (WGS) entry which is preliminary data.</text>
</comment>
<dbReference type="EMBL" id="PFBO01000073">
    <property type="protein sequence ID" value="PIT90436.1"/>
    <property type="molecule type" value="Genomic_DNA"/>
</dbReference>
<dbReference type="Proteomes" id="UP000230543">
    <property type="component" value="Unassembled WGS sequence"/>
</dbReference>
<reference evidence="2" key="1">
    <citation type="submission" date="2017-09" db="EMBL/GenBank/DDBJ databases">
        <title>Depth-based differentiation of microbial function through sediment-hosted aquifers and enrichment of novel symbionts in the deep terrestrial subsurface.</title>
        <authorList>
            <person name="Probst A.J."/>
            <person name="Ladd B."/>
            <person name="Jarett J.K."/>
            <person name="Geller-Mcgrath D.E."/>
            <person name="Sieber C.M.K."/>
            <person name="Emerson J.B."/>
            <person name="Anantharaman K."/>
            <person name="Thomas B.C."/>
            <person name="Malmstrom R."/>
            <person name="Stieglmeier M."/>
            <person name="Klingl A."/>
            <person name="Woyke T."/>
            <person name="Ryan C.M."/>
            <person name="Banfield J.F."/>
        </authorList>
    </citation>
    <scope>NUCLEOTIDE SEQUENCE [LARGE SCALE GENOMIC DNA]</scope>
</reference>
<evidence type="ECO:0008006" key="3">
    <source>
        <dbReference type="Google" id="ProtNLM"/>
    </source>
</evidence>
<accession>A0A2M6WCC9</accession>
<organism evidence="1 2">
    <name type="scientific">Candidatus Komeilibacteria bacterium CG10_big_fil_rev_8_21_14_0_10_41_13</name>
    <dbReference type="NCBI Taxonomy" id="1974476"/>
    <lineage>
        <taxon>Bacteria</taxon>
        <taxon>Candidatus Komeiliibacteriota</taxon>
    </lineage>
</organism>
<proteinExistence type="predicted"/>
<evidence type="ECO:0000313" key="2">
    <source>
        <dbReference type="Proteomes" id="UP000230543"/>
    </source>
</evidence>
<gene>
    <name evidence="1" type="ORF">COU22_02185</name>
</gene>
<name>A0A2M6WCC9_9BACT</name>